<evidence type="ECO:0000256" key="2">
    <source>
        <dbReference type="ARBA" id="ARBA00022857"/>
    </source>
</evidence>
<protein>
    <submittedName>
        <fullName evidence="9">Aldo/keto reductase</fullName>
    </submittedName>
</protein>
<evidence type="ECO:0000313" key="10">
    <source>
        <dbReference type="Proteomes" id="UP000326336"/>
    </source>
</evidence>
<dbReference type="PROSITE" id="PS00798">
    <property type="entry name" value="ALDOKETO_REDUCTASE_1"/>
    <property type="match status" value="1"/>
</dbReference>
<dbReference type="PANTHER" id="PTHR43827:SF3">
    <property type="entry name" value="NADP-DEPENDENT OXIDOREDUCTASE DOMAIN-CONTAINING PROTEIN"/>
    <property type="match status" value="1"/>
</dbReference>
<keyword evidence="2" id="KW-0521">NADP</keyword>
<dbReference type="PROSITE" id="PS00063">
    <property type="entry name" value="ALDOKETO_REDUCTASE_3"/>
    <property type="match status" value="1"/>
</dbReference>
<evidence type="ECO:0000259" key="8">
    <source>
        <dbReference type="Pfam" id="PF00248"/>
    </source>
</evidence>
<keyword evidence="3" id="KW-0560">Oxidoreductase</keyword>
<keyword evidence="10" id="KW-1185">Reference proteome</keyword>
<evidence type="ECO:0000256" key="3">
    <source>
        <dbReference type="ARBA" id="ARBA00023002"/>
    </source>
</evidence>
<evidence type="ECO:0000256" key="7">
    <source>
        <dbReference type="SAM" id="MobiDB-lite"/>
    </source>
</evidence>
<dbReference type="InterPro" id="IPR020471">
    <property type="entry name" value="AKR"/>
</dbReference>
<evidence type="ECO:0000256" key="5">
    <source>
        <dbReference type="PIRSR" id="PIRSR000097-2"/>
    </source>
</evidence>
<feature type="domain" description="NADP-dependent oxidoreductase" evidence="8">
    <location>
        <begin position="57"/>
        <end position="290"/>
    </location>
</feature>
<dbReference type="SUPFAM" id="SSF51430">
    <property type="entry name" value="NAD(P)-linked oxidoreductase"/>
    <property type="match status" value="1"/>
</dbReference>
<dbReference type="Proteomes" id="UP000326336">
    <property type="component" value="Unassembled WGS sequence"/>
</dbReference>
<dbReference type="FunFam" id="3.20.20.100:FF:000015">
    <property type="entry name" value="Oxidoreductase, aldo/keto reductase family"/>
    <property type="match status" value="1"/>
</dbReference>
<dbReference type="PRINTS" id="PR00069">
    <property type="entry name" value="ALDKETRDTASE"/>
</dbReference>
<dbReference type="EMBL" id="RQSP01000001">
    <property type="protein sequence ID" value="KAB5608718.1"/>
    <property type="molecule type" value="Genomic_DNA"/>
</dbReference>
<feature type="region of interest" description="Disordered" evidence="7">
    <location>
        <begin position="1"/>
        <end position="23"/>
    </location>
</feature>
<dbReference type="InterPro" id="IPR023210">
    <property type="entry name" value="NADP_OxRdtase_dom"/>
</dbReference>
<dbReference type="PANTHER" id="PTHR43827">
    <property type="entry name" value="2,5-DIKETO-D-GLUCONIC ACID REDUCTASE"/>
    <property type="match status" value="1"/>
</dbReference>
<evidence type="ECO:0000256" key="4">
    <source>
        <dbReference type="PIRSR" id="PIRSR000097-1"/>
    </source>
</evidence>
<feature type="active site" description="Proton donor" evidence="4">
    <location>
        <position position="82"/>
    </location>
</feature>
<dbReference type="OrthoDB" id="9804790at2"/>
<dbReference type="InterPro" id="IPR018170">
    <property type="entry name" value="Aldo/ket_reductase_CS"/>
</dbReference>
<comment type="similarity">
    <text evidence="1">Belongs to the aldo/keto reductase family.</text>
</comment>
<accession>A0A5N5RN52</accession>
<dbReference type="RefSeq" id="WP_151915807.1">
    <property type="nucleotide sequence ID" value="NZ_RQSP01000001.1"/>
</dbReference>
<dbReference type="PIRSF" id="PIRSF000097">
    <property type="entry name" value="AKR"/>
    <property type="match status" value="1"/>
</dbReference>
<dbReference type="GO" id="GO:0016616">
    <property type="term" value="F:oxidoreductase activity, acting on the CH-OH group of donors, NAD or NADP as acceptor"/>
    <property type="evidence" value="ECO:0007669"/>
    <property type="project" value="UniProtKB-ARBA"/>
</dbReference>
<dbReference type="AlphaFoldDB" id="A0A5N5RN52"/>
<dbReference type="Gene3D" id="3.20.20.100">
    <property type="entry name" value="NADP-dependent oxidoreductase domain"/>
    <property type="match status" value="1"/>
</dbReference>
<comment type="caution">
    <text evidence="9">The sequence shown here is derived from an EMBL/GenBank/DDBJ whole genome shotgun (WGS) entry which is preliminary data.</text>
</comment>
<evidence type="ECO:0000256" key="6">
    <source>
        <dbReference type="PIRSR" id="PIRSR000097-3"/>
    </source>
</evidence>
<dbReference type="InterPro" id="IPR036812">
    <property type="entry name" value="NAD(P)_OxRdtase_dom_sf"/>
</dbReference>
<evidence type="ECO:0000256" key="1">
    <source>
        <dbReference type="ARBA" id="ARBA00007905"/>
    </source>
</evidence>
<name>A0A5N5RN52_9BIFI</name>
<dbReference type="Pfam" id="PF00248">
    <property type="entry name" value="Aldo_ket_red"/>
    <property type="match status" value="1"/>
</dbReference>
<gene>
    <name evidence="9" type="ORF">EHS19_00290</name>
</gene>
<evidence type="ECO:0000313" key="9">
    <source>
        <dbReference type="EMBL" id="KAB5608718.1"/>
    </source>
</evidence>
<reference evidence="9 10" key="1">
    <citation type="journal article" date="2019" name="Int. J. Syst. Evol. Microbiol.">
        <title>Bifidobacterium jacchi sp. nov., isolated from the faeces of a baby common marmoset (Callithrix jacchus).</title>
        <authorList>
            <person name="Modesto M."/>
            <person name="Watanabe K."/>
            <person name="Arita M."/>
            <person name="Satti M."/>
            <person name="Oki K."/>
            <person name="Sciavilla P."/>
            <person name="Patavino C."/>
            <person name="Camma C."/>
            <person name="Michelini S."/>
            <person name="Sgorbati B."/>
            <person name="Mattarelli P."/>
        </authorList>
    </citation>
    <scope>NUCLEOTIDE SEQUENCE [LARGE SCALE GENOMIC DNA]</scope>
    <source>
        <strain evidence="9 10">MRM 9.3</strain>
    </source>
</reference>
<sequence length="305" mass="33230">MTASTQPTQPTATSQPAAGTQPARTVVQPLPAHQTSITLNNGTVIPQVGLGVFRVPDGETTVNAVTAALEAGYRHIDTARVYGNEASVGEGLRRSGVPREEVFITTKLWNDDIRAHRAKDAFNESLERLGVDYIDLYLIHWPADGWQQAWSDLQDIYASGRAKAIGVSNLHQHHLNDLLAMGGVKPAVDQIESSPQFTNQELVDFVHGHHIDVEAWSPLGGTGGDLLASPLLARIGEKYAKSAAQVAIRWHIQRGVIVLPKSVHADRIRQNIDVFDFELTADDMAAINTLSTGHRNSADPDNFDF</sequence>
<organism evidence="9 10">
    <name type="scientific">Bifidobacterium jacchi</name>
    <dbReference type="NCBI Taxonomy" id="2490545"/>
    <lineage>
        <taxon>Bacteria</taxon>
        <taxon>Bacillati</taxon>
        <taxon>Actinomycetota</taxon>
        <taxon>Actinomycetes</taxon>
        <taxon>Bifidobacteriales</taxon>
        <taxon>Bifidobacteriaceae</taxon>
        <taxon>Bifidobacterium</taxon>
    </lineage>
</organism>
<feature type="site" description="Lowers pKa of active site Tyr" evidence="6">
    <location>
        <position position="107"/>
    </location>
</feature>
<feature type="binding site" evidence="5">
    <location>
        <position position="140"/>
    </location>
    <ligand>
        <name>substrate</name>
    </ligand>
</feature>
<proteinExistence type="inferred from homology"/>